<feature type="domain" description="HTH tetR-type" evidence="5">
    <location>
        <begin position="11"/>
        <end position="71"/>
    </location>
</feature>
<dbReference type="PATRIC" id="fig|1158610.3.peg.1368"/>
<keyword evidence="3" id="KW-0804">Transcription</keyword>
<dbReference type="OrthoDB" id="9812993at2"/>
<proteinExistence type="predicted"/>
<dbReference type="PANTHER" id="PTHR47506:SF3">
    <property type="entry name" value="HTH-TYPE TRANSCRIPTIONAL REGULATOR LMRA"/>
    <property type="match status" value="1"/>
</dbReference>
<dbReference type="InterPro" id="IPR001647">
    <property type="entry name" value="HTH_TetR"/>
</dbReference>
<evidence type="ECO:0000256" key="2">
    <source>
        <dbReference type="ARBA" id="ARBA00023125"/>
    </source>
</evidence>
<evidence type="ECO:0000256" key="4">
    <source>
        <dbReference type="PROSITE-ProRule" id="PRU00335"/>
    </source>
</evidence>
<dbReference type="AlphaFoldDB" id="R3WDJ5"/>
<reference evidence="6 7" key="1">
    <citation type="submission" date="2013-02" db="EMBL/GenBank/DDBJ databases">
        <title>The Genome Sequence of Enterococcus phoeniculicola BAA-412.</title>
        <authorList>
            <consortium name="The Broad Institute Genome Sequencing Platform"/>
            <consortium name="The Broad Institute Genome Sequencing Center for Infectious Disease"/>
            <person name="Earl A.M."/>
            <person name="Gilmore M.S."/>
            <person name="Lebreton F."/>
            <person name="Walker B."/>
            <person name="Young S.K."/>
            <person name="Zeng Q."/>
            <person name="Gargeya S."/>
            <person name="Fitzgerald M."/>
            <person name="Haas B."/>
            <person name="Abouelleil A."/>
            <person name="Alvarado L."/>
            <person name="Arachchi H.M."/>
            <person name="Berlin A.M."/>
            <person name="Chapman S.B."/>
            <person name="Dewar J."/>
            <person name="Goldberg J."/>
            <person name="Griggs A."/>
            <person name="Gujja S."/>
            <person name="Hansen M."/>
            <person name="Howarth C."/>
            <person name="Imamovic A."/>
            <person name="Larimer J."/>
            <person name="McCowan C."/>
            <person name="Murphy C."/>
            <person name="Neiman D."/>
            <person name="Pearson M."/>
            <person name="Priest M."/>
            <person name="Roberts A."/>
            <person name="Saif S."/>
            <person name="Shea T."/>
            <person name="Sisk P."/>
            <person name="Sykes S."/>
            <person name="Wortman J."/>
            <person name="Nusbaum C."/>
            <person name="Birren B."/>
        </authorList>
    </citation>
    <scope>NUCLEOTIDE SEQUENCE [LARGE SCALE GENOMIC DNA]</scope>
    <source>
        <strain evidence="6 7">ATCC BAA-412</strain>
    </source>
</reference>
<evidence type="ECO:0000256" key="1">
    <source>
        <dbReference type="ARBA" id="ARBA00023015"/>
    </source>
</evidence>
<dbReference type="eggNOG" id="COG1309">
    <property type="taxonomic scope" value="Bacteria"/>
</dbReference>
<keyword evidence="2 4" id="KW-0238">DNA-binding</keyword>
<dbReference type="HOGENOM" id="CLU_069356_42_0_9"/>
<evidence type="ECO:0000313" key="7">
    <source>
        <dbReference type="Proteomes" id="UP000013785"/>
    </source>
</evidence>
<dbReference type="Proteomes" id="UP000013785">
    <property type="component" value="Unassembled WGS sequence"/>
</dbReference>
<evidence type="ECO:0000256" key="3">
    <source>
        <dbReference type="ARBA" id="ARBA00023163"/>
    </source>
</evidence>
<evidence type="ECO:0000313" key="6">
    <source>
        <dbReference type="EMBL" id="EOL45497.1"/>
    </source>
</evidence>
<dbReference type="PROSITE" id="PS50977">
    <property type="entry name" value="HTH_TETR_2"/>
    <property type="match status" value="1"/>
</dbReference>
<dbReference type="Gene3D" id="1.10.357.10">
    <property type="entry name" value="Tetracycline Repressor, domain 2"/>
    <property type="match status" value="1"/>
</dbReference>
<dbReference type="Pfam" id="PF00440">
    <property type="entry name" value="TetR_N"/>
    <property type="match status" value="1"/>
</dbReference>
<keyword evidence="1" id="KW-0805">Transcription regulation</keyword>
<dbReference type="SUPFAM" id="SSF46689">
    <property type="entry name" value="Homeodomain-like"/>
    <property type="match status" value="1"/>
</dbReference>
<keyword evidence="7" id="KW-1185">Reference proteome</keyword>
<comment type="caution">
    <text evidence="6">The sequence shown here is derived from an EMBL/GenBank/DDBJ whole genome shotgun (WGS) entry which is preliminary data.</text>
</comment>
<dbReference type="PANTHER" id="PTHR47506">
    <property type="entry name" value="TRANSCRIPTIONAL REGULATORY PROTEIN"/>
    <property type="match status" value="1"/>
</dbReference>
<dbReference type="STRING" id="154621.RV11_GL000067"/>
<evidence type="ECO:0000259" key="5">
    <source>
        <dbReference type="PROSITE" id="PS50977"/>
    </source>
</evidence>
<dbReference type="EMBL" id="AJAT01000012">
    <property type="protein sequence ID" value="EOL45497.1"/>
    <property type="molecule type" value="Genomic_DNA"/>
</dbReference>
<dbReference type="InterPro" id="IPR009057">
    <property type="entry name" value="Homeodomain-like_sf"/>
</dbReference>
<protein>
    <recommendedName>
        <fullName evidence="5">HTH tetR-type domain-containing protein</fullName>
    </recommendedName>
</protein>
<name>R3WDJ5_9ENTE</name>
<gene>
    <name evidence="6" type="ORF">UC3_01387</name>
</gene>
<organism evidence="6 7">
    <name type="scientific">Enterococcus phoeniculicola ATCC BAA-412</name>
    <dbReference type="NCBI Taxonomy" id="1158610"/>
    <lineage>
        <taxon>Bacteria</taxon>
        <taxon>Bacillati</taxon>
        <taxon>Bacillota</taxon>
        <taxon>Bacilli</taxon>
        <taxon>Lactobacillales</taxon>
        <taxon>Enterococcaceae</taxon>
        <taxon>Enterococcus</taxon>
    </lineage>
</organism>
<sequence length="195" mass="22911">MAKRFSEEDILEIKKKLKSACEMSWRTKGYKQTNIPSLTKEVGISTGSFYLIYKTKEELFVEVLQHVQSTMLTTWARYIEEADSALEGFKQGMNWLYHEYRSYPALYDFNSPEYDLFLAKLPKEKIRELEEASMSVFSKMIVHSKLRLKLSEEETINIISTILFLSLIERDTLKATEKTFTFLMNHALDDLFEEV</sequence>
<accession>R3WDJ5</accession>
<dbReference type="RefSeq" id="WP_010768050.1">
    <property type="nucleotide sequence ID" value="NZ_ASWE01000003.1"/>
</dbReference>
<feature type="DNA-binding region" description="H-T-H motif" evidence="4">
    <location>
        <begin position="34"/>
        <end position="53"/>
    </location>
</feature>
<dbReference type="GO" id="GO:0003677">
    <property type="term" value="F:DNA binding"/>
    <property type="evidence" value="ECO:0007669"/>
    <property type="project" value="UniProtKB-UniRule"/>
</dbReference>